<feature type="transmembrane region" description="Helical" evidence="7">
    <location>
        <begin position="312"/>
        <end position="328"/>
    </location>
</feature>
<comment type="caution">
    <text evidence="8">The sequence shown here is derived from an EMBL/GenBank/DDBJ whole genome shotgun (WGS) entry which is preliminary data.</text>
</comment>
<feature type="transmembrane region" description="Helical" evidence="7">
    <location>
        <begin position="237"/>
        <end position="261"/>
    </location>
</feature>
<feature type="transmembrane region" description="Helical" evidence="7">
    <location>
        <begin position="72"/>
        <end position="89"/>
    </location>
</feature>
<accession>A0A2M8NZ90</accession>
<dbReference type="Proteomes" id="UP000228921">
    <property type="component" value="Unassembled WGS sequence"/>
</dbReference>
<dbReference type="PANTHER" id="PTHR22926">
    <property type="entry name" value="PHOSPHO-N-ACETYLMURAMOYL-PENTAPEPTIDE-TRANSFERASE"/>
    <property type="match status" value="1"/>
</dbReference>
<keyword evidence="2" id="KW-1003">Cell membrane</keyword>
<dbReference type="GO" id="GO:0016780">
    <property type="term" value="F:phosphotransferase activity, for other substituted phosphate groups"/>
    <property type="evidence" value="ECO:0007669"/>
    <property type="project" value="InterPro"/>
</dbReference>
<proteinExistence type="predicted"/>
<sequence length="351" mass="37726">MDNPIAILIVGSAAALMTGLGVSLLRQYAVQHSFLSHSHAHSTPNGGGLALVAVVLMLFMPFGLGMSADPSLVVRFSLAAALMAFIGFYEDFRTLPRPLRLLLQMAAALFFVPSAPLTSLALPALNIELPLWLGYLIATAWLVGLTNVYVYMDGINGLASGQAVLAAGFWALIGALCEAPLVTFLGILISGSALGFTLHNLPPRNIFLGETGSSFLGFSLAALPLMCIGQGESPRLFISGILVMSLFTFDALLTFVGYLLAGGEERRANRSHLYQRLLQLGDRPLHVLRLYLLLSAGFGMAGLLYWQAAAPSILFAVGMVCLTLYAWIKRRETRDDLFSNTLMTKDDPSCP</sequence>
<dbReference type="GO" id="GO:0044038">
    <property type="term" value="P:cell wall macromolecule biosynthetic process"/>
    <property type="evidence" value="ECO:0007669"/>
    <property type="project" value="TreeGrafter"/>
</dbReference>
<organism evidence="8 9">
    <name type="scientific">Candidatus Thermofonsia Clade 1 bacterium</name>
    <dbReference type="NCBI Taxonomy" id="2364210"/>
    <lineage>
        <taxon>Bacteria</taxon>
        <taxon>Bacillati</taxon>
        <taxon>Chloroflexota</taxon>
        <taxon>Candidatus Thermofontia</taxon>
        <taxon>Candidatus Thermofonsia Clade 1</taxon>
    </lineage>
</organism>
<dbReference type="GO" id="GO:0005886">
    <property type="term" value="C:plasma membrane"/>
    <property type="evidence" value="ECO:0007669"/>
    <property type="project" value="UniProtKB-SubCell"/>
</dbReference>
<evidence type="ECO:0008006" key="10">
    <source>
        <dbReference type="Google" id="ProtNLM"/>
    </source>
</evidence>
<keyword evidence="3" id="KW-0808">Transferase</keyword>
<dbReference type="EMBL" id="PGTK01000008">
    <property type="protein sequence ID" value="PJF30610.1"/>
    <property type="molecule type" value="Genomic_DNA"/>
</dbReference>
<dbReference type="AlphaFoldDB" id="A0A2M8NZ90"/>
<feature type="transmembrane region" description="Helical" evidence="7">
    <location>
        <begin position="287"/>
        <end position="306"/>
    </location>
</feature>
<keyword evidence="6 7" id="KW-0472">Membrane</keyword>
<protein>
    <recommendedName>
        <fullName evidence="10">Glycosyl transferase</fullName>
    </recommendedName>
</protein>
<comment type="subcellular location">
    <subcellularLocation>
        <location evidence="1">Cell membrane</location>
        <topology evidence="1">Multi-pass membrane protein</topology>
    </subcellularLocation>
</comment>
<reference evidence="8 9" key="1">
    <citation type="submission" date="2017-11" db="EMBL/GenBank/DDBJ databases">
        <title>Evolution of Phototrophy in the Chloroflexi Phylum Driven by Horizontal Gene Transfer.</title>
        <authorList>
            <person name="Ward L.M."/>
            <person name="Hemp J."/>
            <person name="Shih P.M."/>
            <person name="Mcglynn S.E."/>
            <person name="Fischer W."/>
        </authorList>
    </citation>
    <scope>NUCLEOTIDE SEQUENCE [LARGE SCALE GENOMIC DNA]</scope>
    <source>
        <strain evidence="8">CP2_2F</strain>
    </source>
</reference>
<dbReference type="Pfam" id="PF00953">
    <property type="entry name" value="Glycos_transf_4"/>
    <property type="match status" value="1"/>
</dbReference>
<keyword evidence="5 7" id="KW-1133">Transmembrane helix</keyword>
<evidence type="ECO:0000256" key="1">
    <source>
        <dbReference type="ARBA" id="ARBA00004651"/>
    </source>
</evidence>
<feature type="transmembrane region" description="Helical" evidence="7">
    <location>
        <begin position="158"/>
        <end position="176"/>
    </location>
</feature>
<feature type="transmembrane region" description="Helical" evidence="7">
    <location>
        <begin position="101"/>
        <end position="125"/>
    </location>
</feature>
<feature type="transmembrane region" description="Helical" evidence="7">
    <location>
        <begin position="213"/>
        <end position="231"/>
    </location>
</feature>
<feature type="transmembrane region" description="Helical" evidence="7">
    <location>
        <begin position="46"/>
        <end position="66"/>
    </location>
</feature>
<evidence type="ECO:0000256" key="4">
    <source>
        <dbReference type="ARBA" id="ARBA00022692"/>
    </source>
</evidence>
<feature type="transmembrane region" description="Helical" evidence="7">
    <location>
        <begin position="6"/>
        <end position="25"/>
    </location>
</feature>
<evidence type="ECO:0000313" key="9">
    <source>
        <dbReference type="Proteomes" id="UP000228921"/>
    </source>
</evidence>
<feature type="transmembrane region" description="Helical" evidence="7">
    <location>
        <begin position="131"/>
        <end position="151"/>
    </location>
</feature>
<dbReference type="InterPro" id="IPR000715">
    <property type="entry name" value="Glycosyl_transferase_4"/>
</dbReference>
<evidence type="ECO:0000256" key="7">
    <source>
        <dbReference type="SAM" id="Phobius"/>
    </source>
</evidence>
<gene>
    <name evidence="8" type="ORF">CUN51_07320</name>
</gene>
<feature type="transmembrane region" description="Helical" evidence="7">
    <location>
        <begin position="182"/>
        <end position="201"/>
    </location>
</feature>
<evidence type="ECO:0000256" key="2">
    <source>
        <dbReference type="ARBA" id="ARBA00022475"/>
    </source>
</evidence>
<dbReference type="PANTHER" id="PTHR22926:SF3">
    <property type="entry name" value="UNDECAPRENYL-PHOSPHATE ALPHA-N-ACETYLGLUCOSAMINYL 1-PHOSPHATE TRANSFERASE"/>
    <property type="match status" value="1"/>
</dbReference>
<name>A0A2M8NZ90_9CHLR</name>
<evidence type="ECO:0000313" key="8">
    <source>
        <dbReference type="EMBL" id="PJF30610.1"/>
    </source>
</evidence>
<evidence type="ECO:0000256" key="6">
    <source>
        <dbReference type="ARBA" id="ARBA00023136"/>
    </source>
</evidence>
<evidence type="ECO:0000256" key="3">
    <source>
        <dbReference type="ARBA" id="ARBA00022679"/>
    </source>
</evidence>
<keyword evidence="4 7" id="KW-0812">Transmembrane</keyword>
<evidence type="ECO:0000256" key="5">
    <source>
        <dbReference type="ARBA" id="ARBA00022989"/>
    </source>
</evidence>
<dbReference type="GO" id="GO:0071555">
    <property type="term" value="P:cell wall organization"/>
    <property type="evidence" value="ECO:0007669"/>
    <property type="project" value="TreeGrafter"/>
</dbReference>
<dbReference type="GO" id="GO:0009103">
    <property type="term" value="P:lipopolysaccharide biosynthetic process"/>
    <property type="evidence" value="ECO:0007669"/>
    <property type="project" value="TreeGrafter"/>
</dbReference>